<proteinExistence type="predicted"/>
<organism evidence="1 2">
    <name type="scientific">Pelotomaculum thermopropionicum</name>
    <dbReference type="NCBI Taxonomy" id="110500"/>
    <lineage>
        <taxon>Bacteria</taxon>
        <taxon>Bacillati</taxon>
        <taxon>Bacillota</taxon>
        <taxon>Clostridia</taxon>
        <taxon>Eubacteriales</taxon>
        <taxon>Desulfotomaculaceae</taxon>
        <taxon>Pelotomaculum</taxon>
    </lineage>
</organism>
<comment type="caution">
    <text evidence="1">The sequence shown here is derived from an EMBL/GenBank/DDBJ whole genome shotgun (WGS) entry which is preliminary data.</text>
</comment>
<dbReference type="EMBL" id="LGGS01000020">
    <property type="protein sequence ID" value="KUK83671.1"/>
    <property type="molecule type" value="Genomic_DNA"/>
</dbReference>
<reference evidence="2" key="1">
    <citation type="journal article" date="2015" name="MBio">
        <title>Genome-Resolved Metagenomic Analysis Reveals Roles for Candidate Phyla and Other Microbial Community Members in Biogeochemical Transformations in Oil Reservoirs.</title>
        <authorList>
            <person name="Hu P."/>
            <person name="Tom L."/>
            <person name="Singh A."/>
            <person name="Thomas B.C."/>
            <person name="Baker B.J."/>
            <person name="Piceno Y.M."/>
            <person name="Andersen G.L."/>
            <person name="Banfield J.F."/>
        </authorList>
    </citation>
    <scope>NUCLEOTIDE SEQUENCE [LARGE SCALE GENOMIC DNA]</scope>
</reference>
<accession>A0A101HV40</accession>
<dbReference type="AlphaFoldDB" id="A0A101HV40"/>
<gene>
    <name evidence="1" type="ORF">XD97_0123</name>
</gene>
<evidence type="ECO:0000313" key="2">
    <source>
        <dbReference type="Proteomes" id="UP000054705"/>
    </source>
</evidence>
<evidence type="ECO:0000313" key="1">
    <source>
        <dbReference type="EMBL" id="KUK83671.1"/>
    </source>
</evidence>
<protein>
    <submittedName>
        <fullName evidence="1">Uncharacterized protein</fullName>
    </submittedName>
</protein>
<name>A0A101HV40_9FIRM</name>
<dbReference type="Proteomes" id="UP000054705">
    <property type="component" value="Unassembled WGS sequence"/>
</dbReference>
<sequence length="66" mass="7248">MYRLLPFLFMMAVVPDSEKKLETLSSFIGVTRDSVTSIKSGLDNFHSTILPLVMAQAEKKAGKSGD</sequence>